<sequence>MNINKQVLAKMSSSSDNADDLNCVTYQIDNFQRNNFVICNYRKG</sequence>
<dbReference type="EMBL" id="VSRR010008723">
    <property type="protein sequence ID" value="MPC49190.1"/>
    <property type="molecule type" value="Genomic_DNA"/>
</dbReference>
<dbReference type="Proteomes" id="UP000324222">
    <property type="component" value="Unassembled WGS sequence"/>
</dbReference>
<keyword evidence="2" id="KW-1185">Reference proteome</keyword>
<gene>
    <name evidence="1" type="ORF">E2C01_042985</name>
</gene>
<proteinExistence type="predicted"/>
<organism evidence="1 2">
    <name type="scientific">Portunus trituberculatus</name>
    <name type="common">Swimming crab</name>
    <name type="synonym">Neptunus trituberculatus</name>
    <dbReference type="NCBI Taxonomy" id="210409"/>
    <lineage>
        <taxon>Eukaryota</taxon>
        <taxon>Metazoa</taxon>
        <taxon>Ecdysozoa</taxon>
        <taxon>Arthropoda</taxon>
        <taxon>Crustacea</taxon>
        <taxon>Multicrustacea</taxon>
        <taxon>Malacostraca</taxon>
        <taxon>Eumalacostraca</taxon>
        <taxon>Eucarida</taxon>
        <taxon>Decapoda</taxon>
        <taxon>Pleocyemata</taxon>
        <taxon>Brachyura</taxon>
        <taxon>Eubrachyura</taxon>
        <taxon>Portunoidea</taxon>
        <taxon>Portunidae</taxon>
        <taxon>Portuninae</taxon>
        <taxon>Portunus</taxon>
    </lineage>
</organism>
<name>A0A5B7FNA5_PORTR</name>
<comment type="caution">
    <text evidence="1">The sequence shown here is derived from an EMBL/GenBank/DDBJ whole genome shotgun (WGS) entry which is preliminary data.</text>
</comment>
<evidence type="ECO:0000313" key="1">
    <source>
        <dbReference type="EMBL" id="MPC49190.1"/>
    </source>
</evidence>
<protein>
    <submittedName>
        <fullName evidence="1">Uncharacterized protein</fullName>
    </submittedName>
</protein>
<reference evidence="1 2" key="1">
    <citation type="submission" date="2019-05" db="EMBL/GenBank/DDBJ databases">
        <title>Another draft genome of Portunus trituberculatus and its Hox gene families provides insights of decapod evolution.</title>
        <authorList>
            <person name="Jeong J.-H."/>
            <person name="Song I."/>
            <person name="Kim S."/>
            <person name="Choi T."/>
            <person name="Kim D."/>
            <person name="Ryu S."/>
            <person name="Kim W."/>
        </authorList>
    </citation>
    <scope>NUCLEOTIDE SEQUENCE [LARGE SCALE GENOMIC DNA]</scope>
    <source>
        <tissue evidence="1">Muscle</tissue>
    </source>
</reference>
<dbReference type="AlphaFoldDB" id="A0A5B7FNA5"/>
<accession>A0A5B7FNA5</accession>
<evidence type="ECO:0000313" key="2">
    <source>
        <dbReference type="Proteomes" id="UP000324222"/>
    </source>
</evidence>